<keyword evidence="5 7" id="KW-1133">Transmembrane helix</keyword>
<keyword evidence="3" id="KW-1003">Cell membrane</keyword>
<feature type="transmembrane region" description="Helical" evidence="7">
    <location>
        <begin position="78"/>
        <end position="98"/>
    </location>
</feature>
<dbReference type="RefSeq" id="WP_007281467.1">
    <property type="nucleotide sequence ID" value="NZ_ABCK01000061.1"/>
</dbReference>
<dbReference type="eggNOG" id="COG0834">
    <property type="taxonomic scope" value="Bacteria"/>
</dbReference>
<dbReference type="OrthoDB" id="9791339at2"/>
<evidence type="ECO:0000259" key="8">
    <source>
        <dbReference type="Pfam" id="PF00497"/>
    </source>
</evidence>
<keyword evidence="2" id="KW-0813">Transport</keyword>
<dbReference type="EMBL" id="ABCK01000061">
    <property type="protein sequence ID" value="EDM24702.1"/>
    <property type="molecule type" value="Genomic_DNA"/>
</dbReference>
<dbReference type="STRING" id="313628.LNTAR_15457"/>
<dbReference type="eggNOG" id="COG1301">
    <property type="taxonomic scope" value="Bacteria"/>
</dbReference>
<name>A6DUI4_9BACT</name>
<feature type="transmembrane region" description="Helical" evidence="7">
    <location>
        <begin position="327"/>
        <end position="347"/>
    </location>
</feature>
<dbReference type="InterPro" id="IPR036458">
    <property type="entry name" value="Na:dicarbo_symporter_sf"/>
</dbReference>
<dbReference type="Proteomes" id="UP000004947">
    <property type="component" value="Unassembled WGS sequence"/>
</dbReference>
<sequence>MEKKKKMTLSTKILIGLGLGVVVGLFFGEKCAWMSHVGYAFIKIMQMTILPYITISMIKGLGGLSLEQAKNLAVRGGVVILSLWAITLAMLLCVPFVFPELKNANFFQASSVAMPMEVNYYDLYIPSNPFSSLANSAVPAVVIFSMAVGIALITIEPKKHLMNNLITLNEAISKITKKLVSLSPIGVFAITANAAGTISPDELQRLQVYIITYVVCCLLLTFVVLPALISAITGYKYKDVIECVKDPLIAAFTLNNLFIVLPMLAESSKKIMEMNGRLNETNEELADVIIPISFNFPNLAKVMGLLFVLFAGWFVNTEVPFSSYPSFAVSGLLSSFGSSSLSIPFLLNSYEIPEDMYQLFMLSGIINSRFGILLASMHLVTLTLVSIRFMTEGFKITLIQLLKANIPSMCITLLAFISMNFYFSATIKNVDNKREVLSRLKVHTPVENKVHFEVPKLDADLDENLKARVMKRGYLRIGYRKANLPFTYLNKAGEVQGFDIQYAHELARNLKCKIEFIPFDRNNMAELLKNGSIDIAMSGLASLVIC</sequence>
<evidence type="ECO:0000256" key="7">
    <source>
        <dbReference type="SAM" id="Phobius"/>
    </source>
</evidence>
<evidence type="ECO:0000256" key="6">
    <source>
        <dbReference type="ARBA" id="ARBA00023136"/>
    </source>
</evidence>
<evidence type="ECO:0000256" key="2">
    <source>
        <dbReference type="ARBA" id="ARBA00022448"/>
    </source>
</evidence>
<keyword evidence="4 7" id="KW-0812">Transmembrane</keyword>
<feature type="transmembrane region" description="Helical" evidence="7">
    <location>
        <begin position="44"/>
        <end position="66"/>
    </location>
</feature>
<keyword evidence="10" id="KW-1185">Reference proteome</keyword>
<dbReference type="InterPro" id="IPR001991">
    <property type="entry name" value="Na-dicarboxylate_symporter"/>
</dbReference>
<dbReference type="SUPFAM" id="SSF53850">
    <property type="entry name" value="Periplasmic binding protein-like II"/>
    <property type="match status" value="1"/>
</dbReference>
<comment type="subcellular location">
    <subcellularLocation>
        <location evidence="1">Cell membrane</location>
        <topology evidence="1">Multi-pass membrane protein</topology>
    </subcellularLocation>
</comment>
<feature type="transmembrane region" description="Helical" evidence="7">
    <location>
        <begin position="298"/>
        <end position="315"/>
    </location>
</feature>
<dbReference type="InterPro" id="IPR001638">
    <property type="entry name" value="Solute-binding_3/MltF_N"/>
</dbReference>
<dbReference type="PANTHER" id="PTHR42865:SF7">
    <property type="entry name" value="PROTON_GLUTAMATE-ASPARTATE SYMPORTER"/>
    <property type="match status" value="1"/>
</dbReference>
<protein>
    <submittedName>
        <fullName evidence="9">Sodium:dicarboxylate symporter family/bacterial extracellular solute-binding family 3 protein</fullName>
    </submittedName>
</protein>
<dbReference type="GO" id="GO:0015293">
    <property type="term" value="F:symporter activity"/>
    <property type="evidence" value="ECO:0007669"/>
    <property type="project" value="UniProtKB-KW"/>
</dbReference>
<dbReference type="AlphaFoldDB" id="A6DUI4"/>
<proteinExistence type="predicted"/>
<evidence type="ECO:0000313" key="10">
    <source>
        <dbReference type="Proteomes" id="UP000004947"/>
    </source>
</evidence>
<dbReference type="GO" id="GO:0005886">
    <property type="term" value="C:plasma membrane"/>
    <property type="evidence" value="ECO:0007669"/>
    <property type="project" value="UniProtKB-SubCell"/>
</dbReference>
<feature type="transmembrane region" description="Helical" evidence="7">
    <location>
        <begin position="359"/>
        <end position="385"/>
    </location>
</feature>
<keyword evidence="6 7" id="KW-0472">Membrane</keyword>
<organism evidence="9 10">
    <name type="scientific">Lentisphaera araneosa HTCC2155</name>
    <dbReference type="NCBI Taxonomy" id="313628"/>
    <lineage>
        <taxon>Bacteria</taxon>
        <taxon>Pseudomonadati</taxon>
        <taxon>Lentisphaerota</taxon>
        <taxon>Lentisphaeria</taxon>
        <taxon>Lentisphaerales</taxon>
        <taxon>Lentisphaeraceae</taxon>
        <taxon>Lentisphaera</taxon>
    </lineage>
</organism>
<accession>A6DUI4</accession>
<dbReference type="Pfam" id="PF00375">
    <property type="entry name" value="SDF"/>
    <property type="match status" value="1"/>
</dbReference>
<feature type="transmembrane region" description="Helical" evidence="7">
    <location>
        <begin position="179"/>
        <end position="198"/>
    </location>
</feature>
<feature type="transmembrane region" description="Helical" evidence="7">
    <location>
        <begin position="210"/>
        <end position="235"/>
    </location>
</feature>
<evidence type="ECO:0000256" key="5">
    <source>
        <dbReference type="ARBA" id="ARBA00022989"/>
    </source>
</evidence>
<evidence type="ECO:0000313" key="9">
    <source>
        <dbReference type="EMBL" id="EDM24702.1"/>
    </source>
</evidence>
<dbReference type="Pfam" id="PF00497">
    <property type="entry name" value="SBP_bac_3"/>
    <property type="match status" value="1"/>
</dbReference>
<dbReference type="SUPFAM" id="SSF118215">
    <property type="entry name" value="Proton glutamate symport protein"/>
    <property type="match status" value="1"/>
</dbReference>
<feature type="transmembrane region" description="Helical" evidence="7">
    <location>
        <begin position="406"/>
        <end position="425"/>
    </location>
</feature>
<feature type="transmembrane region" description="Helical" evidence="7">
    <location>
        <begin position="136"/>
        <end position="155"/>
    </location>
</feature>
<comment type="caution">
    <text evidence="9">The sequence shown here is derived from an EMBL/GenBank/DDBJ whole genome shotgun (WGS) entry which is preliminary data.</text>
</comment>
<evidence type="ECO:0000256" key="4">
    <source>
        <dbReference type="ARBA" id="ARBA00022692"/>
    </source>
</evidence>
<feature type="domain" description="Solute-binding protein family 3/N-terminal" evidence="8">
    <location>
        <begin position="475"/>
        <end position="540"/>
    </location>
</feature>
<dbReference type="Gene3D" id="3.40.190.10">
    <property type="entry name" value="Periplasmic binding protein-like II"/>
    <property type="match status" value="1"/>
</dbReference>
<dbReference type="PANTHER" id="PTHR42865">
    <property type="entry name" value="PROTON/GLUTAMATE-ASPARTATE SYMPORTER"/>
    <property type="match status" value="1"/>
</dbReference>
<evidence type="ECO:0000256" key="1">
    <source>
        <dbReference type="ARBA" id="ARBA00004651"/>
    </source>
</evidence>
<dbReference type="Gene3D" id="1.10.3860.10">
    <property type="entry name" value="Sodium:dicarboxylate symporter"/>
    <property type="match status" value="1"/>
</dbReference>
<gene>
    <name evidence="9" type="ORF">LNTAR_15457</name>
</gene>
<reference evidence="9 10" key="1">
    <citation type="journal article" date="2010" name="J. Bacteriol.">
        <title>Genome sequence of Lentisphaera araneosa HTCC2155T, the type species of the order Lentisphaerales in the phylum Lentisphaerae.</title>
        <authorList>
            <person name="Thrash J.C."/>
            <person name="Cho J.C."/>
            <person name="Vergin K.L."/>
            <person name="Morris R.M."/>
            <person name="Giovannoni S.J."/>
        </authorList>
    </citation>
    <scope>NUCLEOTIDE SEQUENCE [LARGE SCALE GENOMIC DNA]</scope>
    <source>
        <strain evidence="9 10">HTCC2155</strain>
    </source>
</reference>
<evidence type="ECO:0000256" key="3">
    <source>
        <dbReference type="ARBA" id="ARBA00022475"/>
    </source>
</evidence>